<evidence type="ECO:0000313" key="1">
    <source>
        <dbReference type="EMBL" id="EIW16427.1"/>
    </source>
</evidence>
<proteinExistence type="predicted"/>
<comment type="caution">
    <text evidence="1">The sequence shown here is derived from an EMBL/GenBank/DDBJ whole genome shotgun (WGS) entry which is preliminary data.</text>
</comment>
<dbReference type="InterPro" id="IPR036291">
    <property type="entry name" value="NAD(P)-bd_dom_sf"/>
</dbReference>
<gene>
    <name evidence="1" type="ORF">FB4_0938</name>
</gene>
<dbReference type="AlphaFoldDB" id="I9AU05"/>
<evidence type="ECO:0000313" key="2">
    <source>
        <dbReference type="Proteomes" id="UP000004324"/>
    </source>
</evidence>
<dbReference type="EMBL" id="AKVJ01000066">
    <property type="protein sequence ID" value="EIW16427.1"/>
    <property type="molecule type" value="Genomic_DNA"/>
</dbReference>
<dbReference type="SUPFAM" id="SSF51735">
    <property type="entry name" value="NAD(P)-binding Rossmann-fold domains"/>
    <property type="match status" value="1"/>
</dbReference>
<organism evidence="1 2">
    <name type="scientific">Pelosinus fermentans B4</name>
    <dbReference type="NCBI Taxonomy" id="1149862"/>
    <lineage>
        <taxon>Bacteria</taxon>
        <taxon>Bacillati</taxon>
        <taxon>Bacillota</taxon>
        <taxon>Negativicutes</taxon>
        <taxon>Selenomonadales</taxon>
        <taxon>Sporomusaceae</taxon>
        <taxon>Pelosinus</taxon>
    </lineage>
</organism>
<reference evidence="1 2" key="1">
    <citation type="journal article" date="2012" name="J. Bacteriol.">
        <title>Draft Genome Sequences for Two Metal-Reducing Pelosinus fermentans Strains Isolated from a Cr(VI)-Contaminated Site and for Type Strain R7.</title>
        <authorList>
            <person name="Brown S.D."/>
            <person name="Podar M."/>
            <person name="Klingeman D.M."/>
            <person name="Johnson C.M."/>
            <person name="Yang Z.K."/>
            <person name="Utturkar S.M."/>
            <person name="Land M.L."/>
            <person name="Mosher J.J."/>
            <person name="Hurt R.A.Jr."/>
            <person name="Phelps T.J."/>
            <person name="Palumbo A.V."/>
            <person name="Arkin A.P."/>
            <person name="Hazen T.C."/>
            <person name="Elias D.A."/>
        </authorList>
    </citation>
    <scope>NUCLEOTIDE SEQUENCE [LARGE SCALE GENOMIC DNA]</scope>
    <source>
        <strain evidence="1 2">B4</strain>
    </source>
</reference>
<protein>
    <submittedName>
        <fullName evidence="1">Alcohol dehydrogenase GroES-like protein</fullName>
    </submittedName>
</protein>
<dbReference type="Gene3D" id="3.90.180.10">
    <property type="entry name" value="Medium-chain alcohol dehydrogenases, catalytic domain"/>
    <property type="match status" value="1"/>
</dbReference>
<name>I9AU05_9FIRM</name>
<keyword evidence="2" id="KW-1185">Reference proteome</keyword>
<dbReference type="Proteomes" id="UP000004324">
    <property type="component" value="Unassembled WGS sequence"/>
</dbReference>
<accession>I9AU05</accession>
<dbReference type="Gene3D" id="3.40.50.720">
    <property type="entry name" value="NAD(P)-binding Rossmann-like Domain"/>
    <property type="match status" value="1"/>
</dbReference>
<dbReference type="PATRIC" id="fig|1149862.3.peg.3947"/>
<dbReference type="RefSeq" id="WP_007937476.1">
    <property type="nucleotide sequence ID" value="NZ_AKVJ01000066.1"/>
</dbReference>
<dbReference type="OrthoDB" id="9770238at2"/>
<sequence length="62" mass="6648">MIPENVSFESATLGEPLSAVYAYQENIGITFGDTIVIIGAGPIGCFHSQLAKLRGSTNRNYD</sequence>